<dbReference type="PROSITE" id="PS00028">
    <property type="entry name" value="ZINC_FINGER_C2H2_1"/>
    <property type="match status" value="2"/>
</dbReference>
<keyword evidence="1" id="KW-0479">Metal-binding</keyword>
<dbReference type="GO" id="GO:0008270">
    <property type="term" value="F:zinc ion binding"/>
    <property type="evidence" value="ECO:0007669"/>
    <property type="project" value="UniProtKB-KW"/>
</dbReference>
<proteinExistence type="predicted"/>
<dbReference type="Pfam" id="PF00096">
    <property type="entry name" value="zf-C2H2"/>
    <property type="match status" value="2"/>
</dbReference>
<feature type="domain" description="C2H2-type" evidence="2">
    <location>
        <begin position="118"/>
        <end position="146"/>
    </location>
</feature>
<evidence type="ECO:0000259" key="2">
    <source>
        <dbReference type="PROSITE" id="PS50157"/>
    </source>
</evidence>
<keyword evidence="1" id="KW-0862">Zinc</keyword>
<dbReference type="OrthoDB" id="8117402at2759"/>
<evidence type="ECO:0000313" key="4">
    <source>
        <dbReference type="Proteomes" id="UP001153714"/>
    </source>
</evidence>
<dbReference type="EMBL" id="OU893351">
    <property type="protein sequence ID" value="CAG9789794.1"/>
    <property type="molecule type" value="Genomic_DNA"/>
</dbReference>
<organism evidence="3 4">
    <name type="scientific">Diatraea saccharalis</name>
    <name type="common">sugarcane borer</name>
    <dbReference type="NCBI Taxonomy" id="40085"/>
    <lineage>
        <taxon>Eukaryota</taxon>
        <taxon>Metazoa</taxon>
        <taxon>Ecdysozoa</taxon>
        <taxon>Arthropoda</taxon>
        <taxon>Hexapoda</taxon>
        <taxon>Insecta</taxon>
        <taxon>Pterygota</taxon>
        <taxon>Neoptera</taxon>
        <taxon>Endopterygota</taxon>
        <taxon>Lepidoptera</taxon>
        <taxon>Glossata</taxon>
        <taxon>Ditrysia</taxon>
        <taxon>Pyraloidea</taxon>
        <taxon>Crambidae</taxon>
        <taxon>Crambinae</taxon>
        <taxon>Diatraea</taxon>
    </lineage>
</organism>
<reference evidence="3" key="2">
    <citation type="submission" date="2022-10" db="EMBL/GenBank/DDBJ databases">
        <authorList>
            <consortium name="ENA_rothamsted_submissions"/>
            <consortium name="culmorum"/>
            <person name="King R."/>
        </authorList>
    </citation>
    <scope>NUCLEOTIDE SEQUENCE</scope>
</reference>
<dbReference type="SUPFAM" id="SSF57667">
    <property type="entry name" value="beta-beta-alpha zinc fingers"/>
    <property type="match status" value="1"/>
</dbReference>
<gene>
    <name evidence="3" type="ORF">DIATSA_LOCUS7500</name>
</gene>
<accession>A0A9N9WEN0</accession>
<name>A0A9N9WEN0_9NEOP</name>
<dbReference type="Proteomes" id="UP001153714">
    <property type="component" value="Chromosome 20"/>
</dbReference>
<dbReference type="SMART" id="SM00355">
    <property type="entry name" value="ZnF_C2H2"/>
    <property type="match status" value="3"/>
</dbReference>
<dbReference type="Gene3D" id="3.30.160.60">
    <property type="entry name" value="Classic Zinc Finger"/>
    <property type="match status" value="1"/>
</dbReference>
<evidence type="ECO:0000256" key="1">
    <source>
        <dbReference type="PROSITE-ProRule" id="PRU00042"/>
    </source>
</evidence>
<reference evidence="3" key="1">
    <citation type="submission" date="2021-12" db="EMBL/GenBank/DDBJ databases">
        <authorList>
            <person name="King R."/>
        </authorList>
    </citation>
    <scope>NUCLEOTIDE SEQUENCE</scope>
</reference>
<dbReference type="AlphaFoldDB" id="A0A9N9WEN0"/>
<protein>
    <recommendedName>
        <fullName evidence="2">C2H2-type domain-containing protein</fullName>
    </recommendedName>
</protein>
<evidence type="ECO:0000313" key="3">
    <source>
        <dbReference type="EMBL" id="CAG9789794.1"/>
    </source>
</evidence>
<keyword evidence="1" id="KW-0863">Zinc-finger</keyword>
<feature type="domain" description="C2H2-type" evidence="2">
    <location>
        <begin position="145"/>
        <end position="172"/>
    </location>
</feature>
<dbReference type="InterPro" id="IPR013087">
    <property type="entry name" value="Znf_C2H2_type"/>
</dbReference>
<dbReference type="InterPro" id="IPR036236">
    <property type="entry name" value="Znf_C2H2_sf"/>
</dbReference>
<sequence length="199" mass="23215">MVDLLNTKTSSAKKKSCELTNSLGKRANVQCVVCKQKYPYIVRTGSGEDYICSRCKKNDDKRSVCRKCNIVMPHRLMREHMELHAKAEMRRKSRVGLPQKPSPMKHQQMLKNRSIPKYKCPVCPKRYMTAQHLAEHIKCMHGKKSYCEICGRDLKNNETFEKHIKNHAEQVADYKCPPKSIRMKQTSKTHHVAREKRCD</sequence>
<dbReference type="PROSITE" id="PS50157">
    <property type="entry name" value="ZINC_FINGER_C2H2_2"/>
    <property type="match status" value="2"/>
</dbReference>
<keyword evidence="4" id="KW-1185">Reference proteome</keyword>